<dbReference type="InterPro" id="IPR038404">
    <property type="entry name" value="TRAP_DctP_sf"/>
</dbReference>
<feature type="chain" id="PRO_5015675123" evidence="2">
    <location>
        <begin position="21"/>
        <end position="339"/>
    </location>
</feature>
<proteinExistence type="predicted"/>
<dbReference type="STRING" id="1231391.GCA_000308195_01300"/>
<dbReference type="Gene3D" id="3.40.190.170">
    <property type="entry name" value="Bacterial extracellular solute-binding protein, family 7"/>
    <property type="match status" value="1"/>
</dbReference>
<feature type="signal peptide" evidence="2">
    <location>
        <begin position="1"/>
        <end position="20"/>
    </location>
</feature>
<dbReference type="Proteomes" id="UP000246145">
    <property type="component" value="Unassembled WGS sequence"/>
</dbReference>
<protein>
    <submittedName>
        <fullName evidence="3">TRAP-type C4-dicarboxylate transport system substrate-binding protein</fullName>
    </submittedName>
</protein>
<evidence type="ECO:0000256" key="2">
    <source>
        <dbReference type="SAM" id="SignalP"/>
    </source>
</evidence>
<keyword evidence="4" id="KW-1185">Reference proteome</keyword>
<dbReference type="RefSeq" id="WP_051019230.1">
    <property type="nucleotide sequence ID" value="NZ_JACCEX010000005.1"/>
</dbReference>
<gene>
    <name evidence="3" type="ORF">C7440_3255</name>
</gene>
<keyword evidence="1 2" id="KW-0732">Signal</keyword>
<dbReference type="SUPFAM" id="SSF53850">
    <property type="entry name" value="Periplasmic binding protein-like II"/>
    <property type="match status" value="1"/>
</dbReference>
<accession>A0A2U1CJA2</accession>
<evidence type="ECO:0000313" key="4">
    <source>
        <dbReference type="Proteomes" id="UP000246145"/>
    </source>
</evidence>
<evidence type="ECO:0000313" key="3">
    <source>
        <dbReference type="EMBL" id="PVY61086.1"/>
    </source>
</evidence>
<comment type="caution">
    <text evidence="3">The sequence shown here is derived from an EMBL/GenBank/DDBJ whole genome shotgun (WGS) entry which is preliminary data.</text>
</comment>
<dbReference type="AlphaFoldDB" id="A0A2U1CJA2"/>
<dbReference type="NCBIfam" id="NF037995">
    <property type="entry name" value="TRAP_S1"/>
    <property type="match status" value="1"/>
</dbReference>
<reference evidence="3 4" key="1">
    <citation type="submission" date="2018-04" db="EMBL/GenBank/DDBJ databases">
        <title>Genomic Encyclopedia of Type Strains, Phase IV (KMG-IV): sequencing the most valuable type-strain genomes for metagenomic binning, comparative biology and taxonomic classification.</title>
        <authorList>
            <person name="Goeker M."/>
        </authorList>
    </citation>
    <scope>NUCLEOTIDE SEQUENCE [LARGE SCALE GENOMIC DNA]</scope>
    <source>
        <strain evidence="3 4">DSM 10065</strain>
    </source>
</reference>
<organism evidence="3 4">
    <name type="scientific">Pusillimonas noertemannii</name>
    <dbReference type="NCBI Taxonomy" id="305977"/>
    <lineage>
        <taxon>Bacteria</taxon>
        <taxon>Pseudomonadati</taxon>
        <taxon>Pseudomonadota</taxon>
        <taxon>Betaproteobacteria</taxon>
        <taxon>Burkholderiales</taxon>
        <taxon>Alcaligenaceae</taxon>
        <taxon>Pusillimonas</taxon>
    </lineage>
</organism>
<dbReference type="Pfam" id="PF03480">
    <property type="entry name" value="DctP"/>
    <property type="match status" value="1"/>
</dbReference>
<dbReference type="GO" id="GO:0055085">
    <property type="term" value="P:transmembrane transport"/>
    <property type="evidence" value="ECO:0007669"/>
    <property type="project" value="InterPro"/>
</dbReference>
<dbReference type="PANTHER" id="PTHR33376:SF15">
    <property type="entry name" value="BLL6794 PROTEIN"/>
    <property type="match status" value="1"/>
</dbReference>
<dbReference type="CDD" id="cd13665">
    <property type="entry name" value="PBP2_TRAP_Dctp3_4"/>
    <property type="match status" value="1"/>
</dbReference>
<sequence length="339" mass="37313">MRPLLASMFAILISVPAAHAQPVVLKVAHFLPVASAAHSKMIVPWCDKIESESQGQLKCQIYPAMQLGGNPSQLFGQARDGIADIVWTLPGYTPGRFPISEVFELPFVATTHQASSRALWDFTQQYAKSEFAGVKPIATWVNGPNYLHMRNKQVKTMEDLRGMKIRAPSRLSNELLTKLGASAMGMPLPQAVESYSKGVIDAALLPWEVIPGVKLHELSQYHAETAGPRMLATSTMIFVMNQKKYDSLPDELKKVIDANSGSDTSAWVAARFEEADKAGRKAAVDRGNTVYEISEDEMKRWTEATSSIRQEWIDAVGKKGADGQALYDAAISLVDKYSR</sequence>
<name>A0A2U1CJA2_9BURK</name>
<dbReference type="InterPro" id="IPR018389">
    <property type="entry name" value="DctP_fam"/>
</dbReference>
<dbReference type="EMBL" id="QEKO01000005">
    <property type="protein sequence ID" value="PVY61086.1"/>
    <property type="molecule type" value="Genomic_DNA"/>
</dbReference>
<dbReference type="OrthoDB" id="9177965at2"/>
<evidence type="ECO:0000256" key="1">
    <source>
        <dbReference type="ARBA" id="ARBA00022729"/>
    </source>
</evidence>
<dbReference type="PANTHER" id="PTHR33376">
    <property type="match status" value="1"/>
</dbReference>